<protein>
    <submittedName>
        <fullName evidence="1">Uncharacterized protein</fullName>
    </submittedName>
</protein>
<accession>A0A226R9Q6</accession>
<proteinExistence type="predicted"/>
<dbReference type="EMBL" id="LUGO01000086">
    <property type="protein sequence ID" value="OXS37917.1"/>
    <property type="molecule type" value="Genomic_DNA"/>
</dbReference>
<sequence>MIIKYDPDFISPYEHLDLPHAPVIFPGIKPGEFNFAAEWVVVGYNLPEQKVIIRGTKENWQLQFTDWNTPEELEQNMRDFPLDLVEYNAEVVTKLEAGEITPQQATKLYAEPFFITPEFFIEDEWLESHPSPAEEEIGWITDMKNFLKNVSAEDEARLDEIREQANSDSNSNNDNN</sequence>
<evidence type="ECO:0000313" key="2">
    <source>
        <dbReference type="Proteomes" id="UP000215261"/>
    </source>
</evidence>
<evidence type="ECO:0000313" key="1">
    <source>
        <dbReference type="EMBL" id="OXS37917.1"/>
    </source>
</evidence>
<name>A0A226R9Q6_9LACO</name>
<organism evidence="1 2">
    <name type="scientific">Ligilactobacillus agilis</name>
    <dbReference type="NCBI Taxonomy" id="1601"/>
    <lineage>
        <taxon>Bacteria</taxon>
        <taxon>Bacillati</taxon>
        <taxon>Bacillota</taxon>
        <taxon>Bacilli</taxon>
        <taxon>Lactobacillales</taxon>
        <taxon>Lactobacillaceae</taxon>
        <taxon>Ligilactobacillus</taxon>
    </lineage>
</organism>
<gene>
    <name evidence="1" type="ORF">AYP69_01265</name>
</gene>
<dbReference type="Proteomes" id="UP000215261">
    <property type="component" value="Unassembled WGS sequence"/>
</dbReference>
<reference evidence="1 2" key="1">
    <citation type="submission" date="2016-03" db="EMBL/GenBank/DDBJ databases">
        <title>Sequencing of Lactobacillus Species from Commercial Turkeys.</title>
        <authorList>
            <person name="Johnson T.J."/>
            <person name="Youmans B.P."/>
            <person name="Case K.A."/>
        </authorList>
    </citation>
    <scope>NUCLEOTIDE SEQUENCE [LARGE SCALE GENOMIC DNA]</scope>
    <source>
        <strain evidence="1 2">UMNLA1</strain>
    </source>
</reference>
<comment type="caution">
    <text evidence="1">The sequence shown here is derived from an EMBL/GenBank/DDBJ whole genome shotgun (WGS) entry which is preliminary data.</text>
</comment>
<dbReference type="AlphaFoldDB" id="A0A226R9Q6"/>